<feature type="transmembrane region" description="Helical" evidence="4">
    <location>
        <begin position="20"/>
        <end position="42"/>
    </location>
</feature>
<keyword evidence="7" id="KW-1185">Reference proteome</keyword>
<feature type="transmembrane region" description="Helical" evidence="4">
    <location>
        <begin position="310"/>
        <end position="327"/>
    </location>
</feature>
<dbReference type="PANTHER" id="PTHR11360">
    <property type="entry name" value="MONOCARBOXYLATE TRANSPORTER"/>
    <property type="match status" value="1"/>
</dbReference>
<feature type="transmembrane region" description="Helical" evidence="4">
    <location>
        <begin position="249"/>
        <end position="272"/>
    </location>
</feature>
<name>W4MGN6_9BACT</name>
<keyword evidence="3 4" id="KW-0472">Membrane</keyword>
<dbReference type="PROSITE" id="PS50850">
    <property type="entry name" value="MFS"/>
    <property type="match status" value="1"/>
</dbReference>
<sequence>MFQIKVRPAELAIGSRHIHYAWVIVIVGSLMWMISTSIRFSATVLIPHLQDPNAFGWSYATIAFAFSLQWLLTGVAGPGMGWLADRYGMRRLMVLGTVLFMAGMVLTGTMTRLWQFYLYFGILLGAAISVFQGPLVSGITVWFKTALGVAMGSFQAIQSLGTALLIPLTAFLFAQFGLKWTFWLPGLVGGAILLGLIRLFYNEPADIGLRPFGAPQEEPIRSLQRDDTAEIRTRVFLRHAKRTHAFRNLIGIHFWGCMGHNIFIVFLVAMAIDQGLTKETAIGAYMTLTVMSMCSRFLVPIVADWLGAKGVMVVCFALQVFPPLILLCTQEPWAFFLFAGLFGIGMGGEVPIFPIINRQYFGNAPIGTVYGWQMLGNGFGMGLGPLLGGFLWDQTGNFASPVILSAVLSFVGLTCVLLLPPTSRELTPHWEESLPPEARSTASH</sequence>
<dbReference type="EMBL" id="AZHX01000122">
    <property type="protein sequence ID" value="ETX08852.1"/>
    <property type="molecule type" value="Genomic_DNA"/>
</dbReference>
<proteinExistence type="predicted"/>
<evidence type="ECO:0000256" key="2">
    <source>
        <dbReference type="ARBA" id="ARBA00022989"/>
    </source>
</evidence>
<dbReference type="InterPro" id="IPR050327">
    <property type="entry name" value="Proton-linked_MCT"/>
</dbReference>
<accession>W4MGN6</accession>
<dbReference type="SUPFAM" id="SSF103473">
    <property type="entry name" value="MFS general substrate transporter"/>
    <property type="match status" value="1"/>
</dbReference>
<keyword evidence="1 4" id="KW-0812">Transmembrane</keyword>
<dbReference type="AlphaFoldDB" id="W4MGN6"/>
<dbReference type="InterPro" id="IPR020846">
    <property type="entry name" value="MFS_dom"/>
</dbReference>
<feature type="transmembrane region" description="Helical" evidence="4">
    <location>
        <begin position="333"/>
        <end position="357"/>
    </location>
</feature>
<feature type="transmembrane region" description="Helical" evidence="4">
    <location>
        <begin position="116"/>
        <end position="143"/>
    </location>
</feature>
<dbReference type="InterPro" id="IPR011701">
    <property type="entry name" value="MFS"/>
</dbReference>
<dbReference type="GO" id="GO:0022857">
    <property type="term" value="F:transmembrane transporter activity"/>
    <property type="evidence" value="ECO:0007669"/>
    <property type="project" value="InterPro"/>
</dbReference>
<comment type="caution">
    <text evidence="6">The sequence shown here is derived from an EMBL/GenBank/DDBJ whole genome shotgun (WGS) entry which is preliminary data.</text>
</comment>
<evidence type="ECO:0000313" key="7">
    <source>
        <dbReference type="Proteomes" id="UP000019140"/>
    </source>
</evidence>
<feature type="transmembrane region" description="Helical" evidence="4">
    <location>
        <begin position="369"/>
        <end position="392"/>
    </location>
</feature>
<feature type="transmembrane region" description="Helical" evidence="4">
    <location>
        <begin position="92"/>
        <end position="110"/>
    </location>
</feature>
<gene>
    <name evidence="6" type="ORF">ETSY2_02950</name>
</gene>
<dbReference type="PANTHER" id="PTHR11360:SF290">
    <property type="entry name" value="MONOCARBOXYLATE MFS PERMEASE"/>
    <property type="match status" value="1"/>
</dbReference>
<feature type="transmembrane region" description="Helical" evidence="4">
    <location>
        <begin position="182"/>
        <end position="201"/>
    </location>
</feature>
<dbReference type="Pfam" id="PF07690">
    <property type="entry name" value="MFS_1"/>
    <property type="match status" value="1"/>
</dbReference>
<dbReference type="Gene3D" id="1.20.1250.20">
    <property type="entry name" value="MFS general substrate transporter like domains"/>
    <property type="match status" value="2"/>
</dbReference>
<evidence type="ECO:0000256" key="3">
    <source>
        <dbReference type="ARBA" id="ARBA00023136"/>
    </source>
</evidence>
<feature type="transmembrane region" description="Helical" evidence="4">
    <location>
        <begin position="398"/>
        <end position="419"/>
    </location>
</feature>
<evidence type="ECO:0000259" key="5">
    <source>
        <dbReference type="PROSITE" id="PS50850"/>
    </source>
</evidence>
<evidence type="ECO:0000313" key="6">
    <source>
        <dbReference type="EMBL" id="ETX08852.1"/>
    </source>
</evidence>
<dbReference type="InterPro" id="IPR036259">
    <property type="entry name" value="MFS_trans_sf"/>
</dbReference>
<feature type="transmembrane region" description="Helical" evidence="4">
    <location>
        <begin position="54"/>
        <end position="72"/>
    </location>
</feature>
<dbReference type="HOGENOM" id="CLU_001265_59_9_7"/>
<feature type="transmembrane region" description="Helical" evidence="4">
    <location>
        <begin position="155"/>
        <end position="176"/>
    </location>
</feature>
<reference evidence="6 7" key="1">
    <citation type="journal article" date="2014" name="Nature">
        <title>An environmental bacterial taxon with a large and distinct metabolic repertoire.</title>
        <authorList>
            <person name="Wilson M.C."/>
            <person name="Mori T."/>
            <person name="Ruckert C."/>
            <person name="Uria A.R."/>
            <person name="Helf M.J."/>
            <person name="Takada K."/>
            <person name="Gernert C."/>
            <person name="Steffens U.A."/>
            <person name="Heycke N."/>
            <person name="Schmitt S."/>
            <person name="Rinke C."/>
            <person name="Helfrich E.J."/>
            <person name="Brachmann A.O."/>
            <person name="Gurgui C."/>
            <person name="Wakimoto T."/>
            <person name="Kracht M."/>
            <person name="Crusemann M."/>
            <person name="Hentschel U."/>
            <person name="Abe I."/>
            <person name="Matsunaga S."/>
            <person name="Kalinowski J."/>
            <person name="Takeyama H."/>
            <person name="Piel J."/>
        </authorList>
    </citation>
    <scope>NUCLEOTIDE SEQUENCE [LARGE SCALE GENOMIC DNA]</scope>
    <source>
        <strain evidence="7">TSY2</strain>
    </source>
</reference>
<keyword evidence="2 4" id="KW-1133">Transmembrane helix</keyword>
<feature type="domain" description="Major facilitator superfamily (MFS) profile" evidence="5">
    <location>
        <begin position="21"/>
        <end position="424"/>
    </location>
</feature>
<protein>
    <recommendedName>
        <fullName evidence="5">Major facilitator superfamily (MFS) profile domain-containing protein</fullName>
    </recommendedName>
</protein>
<dbReference type="Proteomes" id="UP000019140">
    <property type="component" value="Unassembled WGS sequence"/>
</dbReference>
<evidence type="ECO:0000256" key="1">
    <source>
        <dbReference type="ARBA" id="ARBA00022692"/>
    </source>
</evidence>
<organism evidence="6 7">
    <name type="scientific">Candidatus Entotheonella gemina</name>
    <dbReference type="NCBI Taxonomy" id="1429439"/>
    <lineage>
        <taxon>Bacteria</taxon>
        <taxon>Pseudomonadati</taxon>
        <taxon>Nitrospinota/Tectimicrobiota group</taxon>
        <taxon>Candidatus Tectimicrobiota</taxon>
        <taxon>Candidatus Entotheonellia</taxon>
        <taxon>Candidatus Entotheonellales</taxon>
        <taxon>Candidatus Entotheonellaceae</taxon>
        <taxon>Candidatus Entotheonella</taxon>
    </lineage>
</organism>
<evidence type="ECO:0000256" key="4">
    <source>
        <dbReference type="SAM" id="Phobius"/>
    </source>
</evidence>